<dbReference type="EMBL" id="JGZQ01000003">
    <property type="protein sequence ID" value="KFI98312.1"/>
    <property type="molecule type" value="Genomic_DNA"/>
</dbReference>
<evidence type="ECO:0000313" key="1">
    <source>
        <dbReference type="EMBL" id="KFI98312.1"/>
    </source>
</evidence>
<accession>A0A087DS12</accession>
<gene>
    <name evidence="1" type="ORF">BSTER_0894</name>
</gene>
<dbReference type="AlphaFoldDB" id="A0A087DS12"/>
<evidence type="ECO:0000313" key="2">
    <source>
        <dbReference type="Proteomes" id="UP000029091"/>
    </source>
</evidence>
<organism evidence="1 2">
    <name type="scientific">Bifidobacterium adolescentis JCM 15918</name>
    <dbReference type="NCBI Taxonomy" id="1437612"/>
    <lineage>
        <taxon>Bacteria</taxon>
        <taxon>Bacillati</taxon>
        <taxon>Actinomycetota</taxon>
        <taxon>Actinomycetes</taxon>
        <taxon>Bifidobacteriales</taxon>
        <taxon>Bifidobacteriaceae</taxon>
        <taxon>Bifidobacterium</taxon>
    </lineage>
</organism>
<name>A0A087DS12_BIFAD</name>
<comment type="caution">
    <text evidence="1">The sequence shown here is derived from an EMBL/GenBank/DDBJ whole genome shotgun (WGS) entry which is preliminary data.</text>
</comment>
<proteinExistence type="predicted"/>
<dbReference type="Proteomes" id="UP000029091">
    <property type="component" value="Unassembled WGS sequence"/>
</dbReference>
<protein>
    <submittedName>
        <fullName evidence="1">Uncharacterized protein</fullName>
    </submittedName>
</protein>
<reference evidence="1 2" key="1">
    <citation type="submission" date="2014-03" db="EMBL/GenBank/DDBJ databases">
        <title>Genomics of Bifidobacteria.</title>
        <authorList>
            <person name="Ventura M."/>
            <person name="Milani C."/>
            <person name="Lugli G.A."/>
        </authorList>
    </citation>
    <scope>NUCLEOTIDE SEQUENCE [LARGE SCALE GENOMIC DNA]</scope>
    <source>
        <strain evidence="2">JCM 15918</strain>
    </source>
</reference>
<sequence>MRTNETSGNRRKASDGRELREFWTRAKRHISRRDFEKLRSAAIIRQ</sequence>